<dbReference type="PANTHER" id="PTHR12770:SF31">
    <property type="entry name" value="RUS FAMILY MEMBER 1"/>
    <property type="match status" value="1"/>
</dbReference>
<dbReference type="InterPro" id="IPR054549">
    <property type="entry name" value="UVB_sens_RUS_dom"/>
</dbReference>
<comment type="similarity">
    <text evidence="2">Belongs to the RUS1 family.</text>
</comment>
<keyword evidence="5 7" id="KW-0472">Membrane</keyword>
<dbReference type="OrthoDB" id="364779at2759"/>
<evidence type="ECO:0000259" key="8">
    <source>
        <dbReference type="Pfam" id="PF04884"/>
    </source>
</evidence>
<sequence>MSDNSPHNNQYNYEANSSYYSPIQPPFTQAFRLPTTEHLEYQLSLYDMPEQYDYHPQQNQTQPALTGANAQPRPQYHYHQGFSSQGNQPVSNSHSHASNYPVVNTQYPPYNSTSYQTPFTYGQNDQQSRLTPVQGQGSTALVSTQGQGQIAIERTNYGPCPVILSDSKHALFSVILPNRYKCLINSQTLCDIFLPSGFPDSVTSDYIKYQLYDSLQAFCSSIVGLLSSRAVLEGFGVGDEHASSTKAVLLTVSQDATGRLATILFAWKYGPALAPEAKMYRLSADIFNDIAFVLDCLSPVLPSHIRLASICLAGVMRAICGVCGGASKAALSMHFAKVGNVGELNAKDASQETVIGLLGMLCGSYILSKIISTMMTWTVLIVLLATHLGLNYLAVRAVVLRTLNRQRANLIYKEFRFEGRMPSPSEVARLEHIFQNPSVIRDSRTGKTLGSILVCSTVEDLTDTISNTYMPDQLWRETFDIFQKESYILLTSPKKPQLG</sequence>
<evidence type="ECO:0000256" key="3">
    <source>
        <dbReference type="ARBA" id="ARBA00022692"/>
    </source>
</evidence>
<protein>
    <recommendedName>
        <fullName evidence="8">Protein root UVB sensitive/RUS domain-containing protein</fullName>
    </recommendedName>
</protein>
<dbReference type="EMBL" id="NBII01000005">
    <property type="protein sequence ID" value="PAV18434.1"/>
    <property type="molecule type" value="Genomic_DNA"/>
</dbReference>
<evidence type="ECO:0000256" key="7">
    <source>
        <dbReference type="SAM" id="Phobius"/>
    </source>
</evidence>
<comment type="caution">
    <text evidence="9">The sequence shown here is derived from an EMBL/GenBank/DDBJ whole genome shotgun (WGS) entry which is preliminary data.</text>
</comment>
<evidence type="ECO:0000256" key="4">
    <source>
        <dbReference type="ARBA" id="ARBA00022989"/>
    </source>
</evidence>
<feature type="domain" description="Protein root UVB sensitive/RUS" evidence="8">
    <location>
        <begin position="187"/>
        <end position="415"/>
    </location>
</feature>
<proteinExistence type="inferred from homology"/>
<reference evidence="9 10" key="1">
    <citation type="journal article" date="2017" name="Mol. Ecol.">
        <title>Comparative and population genomic landscape of Phellinus noxius: A hypervariable fungus causing root rot in trees.</title>
        <authorList>
            <person name="Chung C.L."/>
            <person name="Lee T.J."/>
            <person name="Akiba M."/>
            <person name="Lee H.H."/>
            <person name="Kuo T.H."/>
            <person name="Liu D."/>
            <person name="Ke H.M."/>
            <person name="Yokoi T."/>
            <person name="Roa M.B."/>
            <person name="Lu M.J."/>
            <person name="Chang Y.Y."/>
            <person name="Ann P.J."/>
            <person name="Tsai J.N."/>
            <person name="Chen C.Y."/>
            <person name="Tzean S.S."/>
            <person name="Ota Y."/>
            <person name="Hattori T."/>
            <person name="Sahashi N."/>
            <person name="Liou R.F."/>
            <person name="Kikuchi T."/>
            <person name="Tsai I.J."/>
        </authorList>
    </citation>
    <scope>NUCLEOTIDE SEQUENCE [LARGE SCALE GENOMIC DNA]</scope>
    <source>
        <strain evidence="9 10">FFPRI411160</strain>
    </source>
</reference>
<dbReference type="Proteomes" id="UP000217199">
    <property type="component" value="Unassembled WGS sequence"/>
</dbReference>
<gene>
    <name evidence="9" type="ORF">PNOK_0527600</name>
</gene>
<evidence type="ECO:0000256" key="1">
    <source>
        <dbReference type="ARBA" id="ARBA00004370"/>
    </source>
</evidence>
<feature type="compositionally biased region" description="Polar residues" evidence="6">
    <location>
        <begin position="81"/>
        <end position="100"/>
    </location>
</feature>
<dbReference type="PANTHER" id="PTHR12770">
    <property type="entry name" value="RUS1 FAMILY PROTEIN C16ORF58"/>
    <property type="match status" value="1"/>
</dbReference>
<dbReference type="InParanoid" id="A0A286UG22"/>
<dbReference type="AlphaFoldDB" id="A0A286UG22"/>
<feature type="transmembrane region" description="Helical" evidence="7">
    <location>
        <begin position="374"/>
        <end position="395"/>
    </location>
</feature>
<comment type="subcellular location">
    <subcellularLocation>
        <location evidence="1">Membrane</location>
    </subcellularLocation>
</comment>
<dbReference type="Pfam" id="PF04884">
    <property type="entry name" value="UVB_sens_prot"/>
    <property type="match status" value="1"/>
</dbReference>
<dbReference type="GO" id="GO:0016020">
    <property type="term" value="C:membrane"/>
    <property type="evidence" value="ECO:0007669"/>
    <property type="project" value="UniProtKB-SubCell"/>
</dbReference>
<evidence type="ECO:0000313" key="10">
    <source>
        <dbReference type="Proteomes" id="UP000217199"/>
    </source>
</evidence>
<evidence type="ECO:0000256" key="5">
    <source>
        <dbReference type="ARBA" id="ARBA00023136"/>
    </source>
</evidence>
<keyword evidence="4 7" id="KW-1133">Transmembrane helix</keyword>
<keyword evidence="3 7" id="KW-0812">Transmembrane</keyword>
<organism evidence="9 10">
    <name type="scientific">Pyrrhoderma noxium</name>
    <dbReference type="NCBI Taxonomy" id="2282107"/>
    <lineage>
        <taxon>Eukaryota</taxon>
        <taxon>Fungi</taxon>
        <taxon>Dikarya</taxon>
        <taxon>Basidiomycota</taxon>
        <taxon>Agaricomycotina</taxon>
        <taxon>Agaricomycetes</taxon>
        <taxon>Hymenochaetales</taxon>
        <taxon>Hymenochaetaceae</taxon>
        <taxon>Pyrrhoderma</taxon>
    </lineage>
</organism>
<keyword evidence="10" id="KW-1185">Reference proteome</keyword>
<evidence type="ECO:0000256" key="6">
    <source>
        <dbReference type="SAM" id="MobiDB-lite"/>
    </source>
</evidence>
<name>A0A286UG22_9AGAM</name>
<dbReference type="InterPro" id="IPR006968">
    <property type="entry name" value="RUS_fam"/>
</dbReference>
<evidence type="ECO:0000256" key="2">
    <source>
        <dbReference type="ARBA" id="ARBA00007558"/>
    </source>
</evidence>
<evidence type="ECO:0000313" key="9">
    <source>
        <dbReference type="EMBL" id="PAV18434.1"/>
    </source>
</evidence>
<accession>A0A286UG22</accession>
<feature type="region of interest" description="Disordered" evidence="6">
    <location>
        <begin position="76"/>
        <end position="100"/>
    </location>
</feature>